<organism evidence="3 4">
    <name type="scientific">candidate division KSB3 bacterium</name>
    <dbReference type="NCBI Taxonomy" id="2044937"/>
    <lineage>
        <taxon>Bacteria</taxon>
        <taxon>candidate division KSB3</taxon>
    </lineage>
</organism>
<dbReference type="PANTHER" id="PTHR12526">
    <property type="entry name" value="GLYCOSYLTRANSFERASE"/>
    <property type="match status" value="1"/>
</dbReference>
<comment type="caution">
    <text evidence="3">The sequence shown here is derived from an EMBL/GenBank/DDBJ whole genome shotgun (WGS) entry which is preliminary data.</text>
</comment>
<dbReference type="EMBL" id="WJJP01000221">
    <property type="protein sequence ID" value="MBD3324347.1"/>
    <property type="molecule type" value="Genomic_DNA"/>
</dbReference>
<evidence type="ECO:0000313" key="3">
    <source>
        <dbReference type="EMBL" id="MBD3324347.1"/>
    </source>
</evidence>
<gene>
    <name evidence="3" type="ORF">GF339_07160</name>
</gene>
<dbReference type="GO" id="GO:0016757">
    <property type="term" value="F:glycosyltransferase activity"/>
    <property type="evidence" value="ECO:0007669"/>
    <property type="project" value="InterPro"/>
</dbReference>
<dbReference type="InterPro" id="IPR028098">
    <property type="entry name" value="Glyco_trans_4-like_N"/>
</dbReference>
<dbReference type="AlphaFoldDB" id="A0A9D5JU87"/>
<evidence type="ECO:0000259" key="1">
    <source>
        <dbReference type="Pfam" id="PF00534"/>
    </source>
</evidence>
<evidence type="ECO:0000259" key="2">
    <source>
        <dbReference type="Pfam" id="PF13439"/>
    </source>
</evidence>
<feature type="domain" description="Glycosyltransferase subfamily 4-like N-terminal" evidence="2">
    <location>
        <begin position="13"/>
        <end position="169"/>
    </location>
</feature>
<name>A0A9D5JU87_9BACT</name>
<dbReference type="Pfam" id="PF13439">
    <property type="entry name" value="Glyco_transf_4"/>
    <property type="match status" value="1"/>
</dbReference>
<sequence>MNTVCLFNSQTAWGGAEKWHHEIAIRLQEQGYPVLVITNRNSPLFQRVQQTSLPVCPMRISNLSVLNPWKVLTISRIFRRHQVSTLFVNLPADLKVAGIAAKLAGVPQIIYRRGIGLPVKNRWLNRLLFQHVLTDVLTNSQATRQLLLQESSSLIAEEKIAVIQNGIDLPTFDQLPSRPIYSRTQDALILGNAGRLSPEKGQHDLIDLVKRLQERGIRCQVLIAGTGKLAIPLKQDAREAGVEQNVRFLGFVENIKALLESIDMFVLPSRYEGASNALIEAMAAGKPVVAFHVSSNPEIVVDGETGFLVEQGDLSALAHRVEALARDEALRATLGRNARKRVEEHFTMQRVVRELVALIEGTTYGNPTTTFRHTHRV</sequence>
<dbReference type="SUPFAM" id="SSF53756">
    <property type="entry name" value="UDP-Glycosyltransferase/glycogen phosphorylase"/>
    <property type="match status" value="1"/>
</dbReference>
<dbReference type="Pfam" id="PF00534">
    <property type="entry name" value="Glycos_transf_1"/>
    <property type="match status" value="1"/>
</dbReference>
<accession>A0A9D5JU87</accession>
<proteinExistence type="predicted"/>
<dbReference type="CDD" id="cd03801">
    <property type="entry name" value="GT4_PimA-like"/>
    <property type="match status" value="1"/>
</dbReference>
<dbReference type="Gene3D" id="3.40.50.2000">
    <property type="entry name" value="Glycogen Phosphorylase B"/>
    <property type="match status" value="2"/>
</dbReference>
<protein>
    <submittedName>
        <fullName evidence="3">Glycosyltransferase</fullName>
    </submittedName>
</protein>
<feature type="domain" description="Glycosyl transferase family 1" evidence="1">
    <location>
        <begin position="184"/>
        <end position="341"/>
    </location>
</feature>
<dbReference type="InterPro" id="IPR001296">
    <property type="entry name" value="Glyco_trans_1"/>
</dbReference>
<dbReference type="PANTHER" id="PTHR12526:SF630">
    <property type="entry name" value="GLYCOSYLTRANSFERASE"/>
    <property type="match status" value="1"/>
</dbReference>
<dbReference type="Proteomes" id="UP000649604">
    <property type="component" value="Unassembled WGS sequence"/>
</dbReference>
<reference evidence="3" key="1">
    <citation type="submission" date="2019-11" db="EMBL/GenBank/DDBJ databases">
        <title>Microbial mats filling the niche in hypersaline microbial mats.</title>
        <authorList>
            <person name="Wong H.L."/>
            <person name="Macleod F.I."/>
            <person name="White R.A. III"/>
            <person name="Burns B.P."/>
        </authorList>
    </citation>
    <scope>NUCLEOTIDE SEQUENCE</scope>
    <source>
        <strain evidence="3">Rbin_158</strain>
    </source>
</reference>
<evidence type="ECO:0000313" key="4">
    <source>
        <dbReference type="Proteomes" id="UP000649604"/>
    </source>
</evidence>